<feature type="transmembrane region" description="Helical" evidence="8">
    <location>
        <begin position="164"/>
        <end position="184"/>
    </location>
</feature>
<dbReference type="WBParaSite" id="EEL_0000209401-mRNA-1">
    <property type="protein sequence ID" value="EEL_0000209401-mRNA-1"/>
    <property type="gene ID" value="EEL_0000209401"/>
</dbReference>
<evidence type="ECO:0000313" key="10">
    <source>
        <dbReference type="WBParaSite" id="EEL_0000209401-mRNA-1"/>
    </source>
</evidence>
<evidence type="ECO:0000313" key="9">
    <source>
        <dbReference type="Proteomes" id="UP000050640"/>
    </source>
</evidence>
<name>A0A0R3RKT5_9BILA</name>
<dbReference type="InterPro" id="IPR018732">
    <property type="entry name" value="Dpy-19/Dpy-19-like"/>
</dbReference>
<comment type="similarity">
    <text evidence="2">Belongs to the dpy-19 family.</text>
</comment>
<evidence type="ECO:0000256" key="7">
    <source>
        <dbReference type="ARBA" id="ARBA00023136"/>
    </source>
</evidence>
<evidence type="ECO:0000256" key="1">
    <source>
        <dbReference type="ARBA" id="ARBA00004141"/>
    </source>
</evidence>
<feature type="transmembrane region" description="Helical" evidence="8">
    <location>
        <begin position="12"/>
        <end position="29"/>
    </location>
</feature>
<evidence type="ECO:0000256" key="5">
    <source>
        <dbReference type="ARBA" id="ARBA00022692"/>
    </source>
</evidence>
<dbReference type="GO" id="GO:0005637">
    <property type="term" value="C:nuclear inner membrane"/>
    <property type="evidence" value="ECO:0007669"/>
    <property type="project" value="TreeGrafter"/>
</dbReference>
<keyword evidence="6 8" id="KW-1133">Transmembrane helix</keyword>
<evidence type="ECO:0000256" key="6">
    <source>
        <dbReference type="ARBA" id="ARBA00022989"/>
    </source>
</evidence>
<feature type="transmembrane region" description="Helical" evidence="8">
    <location>
        <begin position="65"/>
        <end position="82"/>
    </location>
</feature>
<feature type="transmembrane region" description="Helical" evidence="8">
    <location>
        <begin position="273"/>
        <end position="291"/>
    </location>
</feature>
<proteinExistence type="inferred from homology"/>
<dbReference type="AlphaFoldDB" id="A0A0R3RKT5"/>
<reference evidence="10" key="1">
    <citation type="submission" date="2017-02" db="UniProtKB">
        <authorList>
            <consortium name="WormBaseParasite"/>
        </authorList>
    </citation>
    <scope>IDENTIFICATION</scope>
</reference>
<feature type="transmembrane region" description="Helical" evidence="8">
    <location>
        <begin position="324"/>
        <end position="342"/>
    </location>
</feature>
<evidence type="ECO:0000256" key="2">
    <source>
        <dbReference type="ARBA" id="ARBA00008744"/>
    </source>
</evidence>
<evidence type="ECO:0000256" key="3">
    <source>
        <dbReference type="ARBA" id="ARBA00022676"/>
    </source>
</evidence>
<keyword evidence="9" id="KW-1185">Reference proteome</keyword>
<dbReference type="PANTHER" id="PTHR31488">
    <property type="entry name" value="DPY-19-LIKE 1, LIKE (H. SAPIENS)"/>
    <property type="match status" value="1"/>
</dbReference>
<organism evidence="9 10">
    <name type="scientific">Elaeophora elaphi</name>
    <dbReference type="NCBI Taxonomy" id="1147741"/>
    <lineage>
        <taxon>Eukaryota</taxon>
        <taxon>Metazoa</taxon>
        <taxon>Ecdysozoa</taxon>
        <taxon>Nematoda</taxon>
        <taxon>Chromadorea</taxon>
        <taxon>Rhabditida</taxon>
        <taxon>Spirurina</taxon>
        <taxon>Spiruromorpha</taxon>
        <taxon>Filarioidea</taxon>
        <taxon>Onchocercidae</taxon>
        <taxon>Elaeophora</taxon>
    </lineage>
</organism>
<dbReference type="PANTHER" id="PTHR31488:SF1">
    <property type="entry name" value="C-MANNOSYLTRANSFERASE DPY19L1"/>
    <property type="match status" value="1"/>
</dbReference>
<keyword evidence="5 8" id="KW-0812">Transmembrane</keyword>
<dbReference type="Proteomes" id="UP000050640">
    <property type="component" value="Unplaced"/>
</dbReference>
<dbReference type="Pfam" id="PF10034">
    <property type="entry name" value="Dpy19"/>
    <property type="match status" value="1"/>
</dbReference>
<keyword evidence="7 8" id="KW-0472">Membrane</keyword>
<keyword evidence="3" id="KW-0328">Glycosyltransferase</keyword>
<sequence>MVRVISFTCDTVLGGIVVVCCFFFNHGQATRVQWTPPLRESFGYPVFLAQILVITYVIRYIKNGFLWSLLIAFLTTTFMLFWQFSAFALTSEMGSIFATFILDFIPVRTMSTIVYGHAMAFFTAFVLLFGNEMLLTSFYLSSIITLWIILYLDQYLYRITNRILYMAANSALFIIGTVGIKLTIGHMLHVEDDAHIMDLLRAKFTSFANFHTRLYTCAKEFDFIGSEDLTDLMKTLLLPAAALSLFLVFTFFVRYEPLMYRDKIRVKPCAEIVYNIIQCICFIIMACLIMRLKLFMTPHLCIIIAILVNYEFVVRTIHFNISGWMHRILIIVLLATMAYQGVINIQKQWEIRGEYSNPDQEALFEWISTKTKLDSVFAGPMPVMANVKLSTGRPIVNHPHYEDAGLRSRTLKVYSLFSRKPLDEVYNTLKEMGINYYIFQPNWCDPRASVPECSYQAIWDLEDPANRKRESLCDLILDVLSGRHIKGLAPFKIVYSARGYVVFEL</sequence>
<feature type="transmembrane region" description="Helical" evidence="8">
    <location>
        <begin position="136"/>
        <end position="152"/>
    </location>
</feature>
<feature type="transmembrane region" description="Helical" evidence="8">
    <location>
        <begin position="297"/>
        <end position="317"/>
    </location>
</feature>
<protein>
    <submittedName>
        <fullName evidence="10">Bm3511</fullName>
    </submittedName>
</protein>
<comment type="subcellular location">
    <subcellularLocation>
        <location evidence="1">Membrane</location>
        <topology evidence="1">Multi-pass membrane protein</topology>
    </subcellularLocation>
</comment>
<dbReference type="STRING" id="1147741.A0A0R3RKT5"/>
<evidence type="ECO:0000256" key="4">
    <source>
        <dbReference type="ARBA" id="ARBA00022679"/>
    </source>
</evidence>
<keyword evidence="4" id="KW-0808">Transferase</keyword>
<feature type="transmembrane region" description="Helical" evidence="8">
    <location>
        <begin position="41"/>
        <end position="58"/>
    </location>
</feature>
<feature type="transmembrane region" description="Helical" evidence="8">
    <location>
        <begin position="236"/>
        <end position="253"/>
    </location>
</feature>
<dbReference type="GO" id="GO:0000030">
    <property type="term" value="F:mannosyltransferase activity"/>
    <property type="evidence" value="ECO:0007669"/>
    <property type="project" value="TreeGrafter"/>
</dbReference>
<accession>A0A0R3RKT5</accession>
<evidence type="ECO:0000256" key="8">
    <source>
        <dbReference type="SAM" id="Phobius"/>
    </source>
</evidence>